<evidence type="ECO:0000256" key="7">
    <source>
        <dbReference type="ARBA" id="ARBA00023157"/>
    </source>
</evidence>
<dbReference type="InterPro" id="IPR004133">
    <property type="entry name" value="DAN_dom"/>
</dbReference>
<reference evidence="13" key="1">
    <citation type="submission" date="2025-08" db="UniProtKB">
        <authorList>
            <consortium name="RefSeq"/>
        </authorList>
    </citation>
    <scope>IDENTIFICATION</scope>
    <source>
        <tissue evidence="13">Testes</tissue>
    </source>
</reference>
<gene>
    <name evidence="13" type="primary">LOC102806076</name>
</gene>
<evidence type="ECO:0000256" key="10">
    <source>
        <dbReference type="SAM" id="SignalP"/>
    </source>
</evidence>
<dbReference type="GeneID" id="102806076"/>
<dbReference type="PROSITE" id="PS01225">
    <property type="entry name" value="CTCK_2"/>
    <property type="match status" value="1"/>
</dbReference>
<feature type="signal peptide" evidence="10">
    <location>
        <begin position="1"/>
        <end position="25"/>
    </location>
</feature>
<dbReference type="Gene3D" id="2.10.90.10">
    <property type="entry name" value="Cystine-knot cytokines"/>
    <property type="match status" value="1"/>
</dbReference>
<evidence type="ECO:0000256" key="5">
    <source>
        <dbReference type="ARBA" id="ARBA00022702"/>
    </source>
</evidence>
<feature type="chain" id="PRO_5047160038" description="Bursicon" evidence="10">
    <location>
        <begin position="26"/>
        <end position="134"/>
    </location>
</feature>
<evidence type="ECO:0000256" key="4">
    <source>
        <dbReference type="ARBA" id="ARBA00022525"/>
    </source>
</evidence>
<dbReference type="Pfam" id="PF03045">
    <property type="entry name" value="DAN"/>
    <property type="match status" value="1"/>
</dbReference>
<dbReference type="RefSeq" id="XP_006814096.1">
    <property type="nucleotide sequence ID" value="XM_006814033.1"/>
</dbReference>
<evidence type="ECO:0000256" key="8">
    <source>
        <dbReference type="ARBA" id="ARBA00029634"/>
    </source>
</evidence>
<keyword evidence="7" id="KW-1015">Disulfide bond</keyword>
<comment type="caution">
    <text evidence="9">Lacks conserved residue(s) required for the propagation of feature annotation.</text>
</comment>
<protein>
    <recommendedName>
        <fullName evidence="3">Bursicon</fullName>
    </recommendedName>
    <alternativeName>
        <fullName evidence="8">Bursicon subunit alpha</fullName>
    </alternativeName>
</protein>
<evidence type="ECO:0000256" key="6">
    <source>
        <dbReference type="ARBA" id="ARBA00022729"/>
    </source>
</evidence>
<comment type="subcellular location">
    <subcellularLocation>
        <location evidence="1">Secreted</location>
    </subcellularLocation>
</comment>
<sequence length="134" mass="14700">MSVRRLTTLSTVLWCVVVVHHYVAGHRTETCTTVPMRFVIGSAGCDSKAIMVPSCRGSCRSRMVPFWDNPTGELVRRDDCTCCAPLQAKAGVVTLRCPGMEQGRKMVRLALPMDCACRPCSGIDNSDDGRYTTL</sequence>
<keyword evidence="12" id="KW-1185">Reference proteome</keyword>
<evidence type="ECO:0000256" key="3">
    <source>
        <dbReference type="ARBA" id="ARBA00018035"/>
    </source>
</evidence>
<dbReference type="InterPro" id="IPR029034">
    <property type="entry name" value="Cystine-knot_cytokine"/>
</dbReference>
<evidence type="ECO:0000313" key="12">
    <source>
        <dbReference type="Proteomes" id="UP000694865"/>
    </source>
</evidence>
<organism evidence="12 13">
    <name type="scientific">Saccoglossus kowalevskii</name>
    <name type="common">Acorn worm</name>
    <dbReference type="NCBI Taxonomy" id="10224"/>
    <lineage>
        <taxon>Eukaryota</taxon>
        <taxon>Metazoa</taxon>
        <taxon>Hemichordata</taxon>
        <taxon>Enteropneusta</taxon>
        <taxon>Harrimaniidae</taxon>
        <taxon>Saccoglossus</taxon>
    </lineage>
</organism>
<keyword evidence="5" id="KW-0372">Hormone</keyword>
<dbReference type="SMART" id="SM00041">
    <property type="entry name" value="CT"/>
    <property type="match status" value="1"/>
</dbReference>
<name>A0ABM0M255_SACKO</name>
<dbReference type="InterPro" id="IPR006207">
    <property type="entry name" value="Cys_knot_C"/>
</dbReference>
<accession>A0ABM0M255</accession>
<dbReference type="PANTHER" id="PTHR15283:SF7">
    <property type="entry name" value="BURSICON"/>
    <property type="match status" value="1"/>
</dbReference>
<proteinExistence type="predicted"/>
<evidence type="ECO:0000313" key="13">
    <source>
        <dbReference type="RefSeq" id="XP_006814096.1"/>
    </source>
</evidence>
<evidence type="ECO:0000256" key="9">
    <source>
        <dbReference type="PROSITE-ProRule" id="PRU00039"/>
    </source>
</evidence>
<comment type="subunit">
    <text evidence="2">Heterodimer of burs and pburs.</text>
</comment>
<keyword evidence="6 10" id="KW-0732">Signal</keyword>
<evidence type="ECO:0000256" key="2">
    <source>
        <dbReference type="ARBA" id="ARBA00011633"/>
    </source>
</evidence>
<dbReference type="PANTHER" id="PTHR15283">
    <property type="entry name" value="GREMLIN 1"/>
    <property type="match status" value="1"/>
</dbReference>
<evidence type="ECO:0000256" key="1">
    <source>
        <dbReference type="ARBA" id="ARBA00004613"/>
    </source>
</evidence>
<evidence type="ECO:0000259" key="11">
    <source>
        <dbReference type="PROSITE" id="PS01225"/>
    </source>
</evidence>
<keyword evidence="4" id="KW-0964">Secreted</keyword>
<feature type="domain" description="CTCK" evidence="11">
    <location>
        <begin position="31"/>
        <end position="121"/>
    </location>
</feature>
<dbReference type="Proteomes" id="UP000694865">
    <property type="component" value="Unplaced"/>
</dbReference>